<proteinExistence type="predicted"/>
<evidence type="ECO:0000313" key="2">
    <source>
        <dbReference type="Proteomes" id="UP000542720"/>
    </source>
</evidence>
<organism evidence="1 2">
    <name type="scientific">Aquipseudomonas ullengensis</name>
    <dbReference type="NCBI Taxonomy" id="2759166"/>
    <lineage>
        <taxon>Bacteria</taxon>
        <taxon>Pseudomonadati</taxon>
        <taxon>Pseudomonadota</taxon>
        <taxon>Gammaproteobacteria</taxon>
        <taxon>Pseudomonadales</taxon>
        <taxon>Pseudomonadaceae</taxon>
        <taxon>Aquipseudomonas</taxon>
    </lineage>
</organism>
<keyword evidence="2" id="KW-1185">Reference proteome</keyword>
<evidence type="ECO:0000313" key="1">
    <source>
        <dbReference type="EMBL" id="MBB2494384.1"/>
    </source>
</evidence>
<accession>A0A7W4Q973</accession>
<dbReference type="EMBL" id="JACJUD010000001">
    <property type="protein sequence ID" value="MBB2494384.1"/>
    <property type="molecule type" value="Genomic_DNA"/>
</dbReference>
<sequence>MWIFVLIVFASLLVLFIGMTGSAIIVGQAVCVSHDAWAEEDLDGVLQALPQGF</sequence>
<dbReference type="AlphaFoldDB" id="A0A7W4Q973"/>
<name>A0A7W4Q973_9GAMM</name>
<dbReference type="RefSeq" id="WP_183087914.1">
    <property type="nucleotide sequence ID" value="NZ_JACJUD010000001.1"/>
</dbReference>
<comment type="caution">
    <text evidence="1">The sequence shown here is derived from an EMBL/GenBank/DDBJ whole genome shotgun (WGS) entry which is preliminary data.</text>
</comment>
<reference evidence="1 2" key="1">
    <citation type="submission" date="2020-08" db="EMBL/GenBank/DDBJ databases">
        <authorList>
            <person name="Kim C.M."/>
        </authorList>
    </citation>
    <scope>NUCLEOTIDE SEQUENCE [LARGE SCALE GENOMIC DNA]</scope>
    <source>
        <strain evidence="1 2">UL070</strain>
    </source>
</reference>
<gene>
    <name evidence="1" type="ORF">H3H51_05075</name>
</gene>
<dbReference type="Proteomes" id="UP000542720">
    <property type="component" value="Unassembled WGS sequence"/>
</dbReference>
<protein>
    <submittedName>
        <fullName evidence="1">Uncharacterized protein</fullName>
    </submittedName>
</protein>